<keyword evidence="2" id="KW-1185">Reference proteome</keyword>
<organism evidence="1 2">
    <name type="scientific">Pseudomonas caricapapayae</name>
    <dbReference type="NCBI Taxonomy" id="46678"/>
    <lineage>
        <taxon>Bacteria</taxon>
        <taxon>Pseudomonadati</taxon>
        <taxon>Pseudomonadota</taxon>
        <taxon>Gammaproteobacteria</taxon>
        <taxon>Pseudomonadales</taxon>
        <taxon>Pseudomonadaceae</taxon>
        <taxon>Pseudomonas</taxon>
    </lineage>
</organism>
<evidence type="ECO:0000313" key="2">
    <source>
        <dbReference type="Proteomes" id="UP001615411"/>
    </source>
</evidence>
<comment type="caution">
    <text evidence="1">The sequence shown here is derived from an EMBL/GenBank/DDBJ whole genome shotgun (WGS) entry which is preliminary data.</text>
</comment>
<evidence type="ECO:0000313" key="1">
    <source>
        <dbReference type="EMBL" id="MFJ1337186.1"/>
    </source>
</evidence>
<sequence>MASNLEVNLQLGTSVTFTVGIAFKAVEDRIKKNTKVLENIFAEVFRLRNEAKPVPSTGVNGDGELRPYLNATLNLLQQQLVALRQQRPVVVSVSQAGAAAKAVTPERDNLKVFEDLPALGQAVKVGKALVLPTQISAQYQKITRDIAISAGVADGDEPSAKEQEVIGTVSAINEATGMERNQAATLIKQLYDSGMGLDQALAYAPVAAKFSVGQDASTDDTARLIGELRNNPKIKKPADLEKALEHIVLQRKGTGEGVADSLTASQSQGLTTALNSTQPLASSGILDRDLIARRGTSDRRLSEASDAVDDSLRSLGDSIRPLSDGLAEGVTATAKAFTGAPDAIKWLIAGATVLGTTFMLFKGGTVVQNLLNKVRERLPGASRPETLSGGSESGSDLSNMFAFSDPLNVFVVNASDIGCCVGHKGREQRCSPQSRRKGSQRRTPQSKTPRGRTPQSKVPKNKAPQRKTPSSGPPERLRPLPAPASPAPPTIPSAPVSTVGKIGAAIKEVRGPAFLEAGIKTVATFVNAETPAEKAEGYGAAAGGLVGSVIGGMVGSVVPVIGTSIGALLGGMAGDALGGWLGKRKASSGEEPVAAAKPADNGLPVAAQPGDVVRSLVSAVPTAETPSTLANAGPALSQPQQVSQQFTFTPNMPITVQGSVTDPMLLAQNLQAMVRRELEELMRMATSRQLSDVPHVYV</sequence>
<name>A0ACC7LRM2_9PSED</name>
<accession>A0ACC7LRM2</accession>
<protein>
    <submittedName>
        <fullName evidence="1">Uncharacterized protein</fullName>
    </submittedName>
</protein>
<dbReference type="EMBL" id="JBIUGF010000006">
    <property type="protein sequence ID" value="MFJ1337186.1"/>
    <property type="molecule type" value="Genomic_DNA"/>
</dbReference>
<reference evidence="1" key="1">
    <citation type="submission" date="2024-10" db="EMBL/GenBank/DDBJ databases">
        <title>Aeromonas and Pseudomonas from the Cagarras Archipelago, Rio de Janeiro, Brazil.</title>
        <authorList>
            <person name="Canellas A.L.B."/>
            <person name="Laport M.S."/>
        </authorList>
    </citation>
    <scope>NUCLEOTIDE SEQUENCE</scope>
    <source>
        <strain evidence="1">ACP-7</strain>
    </source>
</reference>
<dbReference type="Proteomes" id="UP001615411">
    <property type="component" value="Unassembled WGS sequence"/>
</dbReference>
<proteinExistence type="predicted"/>
<gene>
    <name evidence="1" type="ORF">ACIKP7_03485</name>
</gene>